<comment type="caution">
    <text evidence="1">The sequence shown here is derived from an EMBL/GenBank/DDBJ whole genome shotgun (WGS) entry which is preliminary data.</text>
</comment>
<accession>A0A268RXA0</accession>
<reference evidence="1 2" key="1">
    <citation type="submission" date="2017-07" db="EMBL/GenBank/DDBJ databases">
        <title>Isolation and whole genome analysis of endospore-forming bacteria from heroin.</title>
        <authorList>
            <person name="Kalinowski J."/>
            <person name="Ahrens B."/>
            <person name="Al-Dilaimi A."/>
            <person name="Winkler A."/>
            <person name="Wibberg D."/>
            <person name="Schleenbecker U."/>
            <person name="Ruckert C."/>
            <person name="Wolfel R."/>
            <person name="Grass G."/>
        </authorList>
    </citation>
    <scope>NUCLEOTIDE SEQUENCE [LARGE SCALE GENOMIC DNA]</scope>
    <source>
        <strain evidence="1 2">7523-2</strain>
    </source>
</reference>
<dbReference type="Pfam" id="PF04860">
    <property type="entry name" value="Phage_portal"/>
    <property type="match status" value="1"/>
</dbReference>
<dbReference type="InterPro" id="IPR006944">
    <property type="entry name" value="Phage/GTA_portal"/>
</dbReference>
<dbReference type="AlphaFoldDB" id="A0A268RXA0"/>
<evidence type="ECO:0000313" key="2">
    <source>
        <dbReference type="Proteomes" id="UP000216133"/>
    </source>
</evidence>
<dbReference type="RefSeq" id="WP_095328095.1">
    <property type="nucleotide sequence ID" value="NZ_NPBS01000111.1"/>
</dbReference>
<proteinExistence type="predicted"/>
<name>A0A268RXA0_SHOCL</name>
<dbReference type="EMBL" id="NPBS01000111">
    <property type="protein sequence ID" value="PAF24366.1"/>
    <property type="molecule type" value="Genomic_DNA"/>
</dbReference>
<dbReference type="InterPro" id="IPR006427">
    <property type="entry name" value="Portal_HK97"/>
</dbReference>
<organism evidence="1 2">
    <name type="scientific">Shouchella clausii</name>
    <name type="common">Alkalihalobacillus clausii</name>
    <dbReference type="NCBI Taxonomy" id="79880"/>
    <lineage>
        <taxon>Bacteria</taxon>
        <taxon>Bacillati</taxon>
        <taxon>Bacillota</taxon>
        <taxon>Bacilli</taxon>
        <taxon>Bacillales</taxon>
        <taxon>Bacillaceae</taxon>
        <taxon>Shouchella</taxon>
    </lineage>
</organism>
<dbReference type="NCBIfam" id="TIGR01537">
    <property type="entry name" value="portal_HK97"/>
    <property type="match status" value="1"/>
</dbReference>
<sequence>MILNKVLNKLQDWEKPLWNAWGAGYATHSGEIVTAETSLRISAIYAAINIKANSVAKLPLQLYNRKDGKRSREKDHPIADLIENRPNTMQSSYMFKHTLIVHRHVHGAAYVLPTYNRRGKIISLELLDPLLMDIIQHPQTKDYWFVYAEGPQPHVYHPSEIVYLPYFTPDGIKALSPIQVARETSGQMQAGKKFMSGFYKNGAATNVKITTPEPLSTDARNKVAEEYMKSHGGSMNTGRPLIASGGMEIDSLTMPIADMQYVENMKFNITEIARIFNVPPHMLAELERSTNNNIEHQGRDFIANSIQPELTAIEEEFNYKLFTTRERQHLYFKFNLRSALRSNDETRATYYQKMLDDGVYSINDVRELEDMDGIEGGDEHRVDLNHVALRIADQYQLAKAGGLEGGENNE</sequence>
<gene>
    <name evidence="1" type="ORF">CHH61_18895</name>
</gene>
<evidence type="ECO:0000313" key="1">
    <source>
        <dbReference type="EMBL" id="PAF24366.1"/>
    </source>
</evidence>
<protein>
    <submittedName>
        <fullName evidence="1">Phage portal protein</fullName>
    </submittedName>
</protein>
<dbReference type="Proteomes" id="UP000216133">
    <property type="component" value="Unassembled WGS sequence"/>
</dbReference>